<reference evidence="3" key="1">
    <citation type="journal article" date="2012" name="PLoS ONE">
        <title>Gene sets for utilization of primary and secondary nutrition supplies in the distal gut of endangered iberian lynx.</title>
        <authorList>
            <person name="Alcaide M."/>
            <person name="Messina E."/>
            <person name="Richter M."/>
            <person name="Bargiela R."/>
            <person name="Peplies J."/>
            <person name="Huws S.A."/>
            <person name="Newbold C.J."/>
            <person name="Golyshin P.N."/>
            <person name="Simon M.A."/>
            <person name="Lopez G."/>
            <person name="Yakimov M.M."/>
            <person name="Ferrer M."/>
        </authorList>
    </citation>
    <scope>NUCLEOTIDE SEQUENCE</scope>
</reference>
<feature type="region of interest" description="Disordered" evidence="1">
    <location>
        <begin position="1"/>
        <end position="24"/>
    </location>
</feature>
<protein>
    <submittedName>
        <fullName evidence="3">Sporulation and cell division repeat protein</fullName>
    </submittedName>
</protein>
<dbReference type="PROSITE" id="PS51724">
    <property type="entry name" value="SPOR"/>
    <property type="match status" value="1"/>
</dbReference>
<accession>J9GUQ1</accession>
<gene>
    <name evidence="3" type="ORF">EVA_07696</name>
</gene>
<keyword evidence="3" id="KW-0132">Cell division</keyword>
<dbReference type="EMBL" id="AMCI01001887">
    <property type="protein sequence ID" value="EJX04195.1"/>
    <property type="molecule type" value="Genomic_DNA"/>
</dbReference>
<dbReference type="InterPro" id="IPR007730">
    <property type="entry name" value="SPOR-like_dom"/>
</dbReference>
<dbReference type="AlphaFoldDB" id="J9GUQ1"/>
<organism evidence="3">
    <name type="scientific">gut metagenome</name>
    <dbReference type="NCBI Taxonomy" id="749906"/>
    <lineage>
        <taxon>unclassified sequences</taxon>
        <taxon>metagenomes</taxon>
        <taxon>organismal metagenomes</taxon>
    </lineage>
</organism>
<name>J9GUQ1_9ZZZZ</name>
<dbReference type="GO" id="GO:0042834">
    <property type="term" value="F:peptidoglycan binding"/>
    <property type="evidence" value="ECO:0007669"/>
    <property type="project" value="InterPro"/>
</dbReference>
<dbReference type="GO" id="GO:0051301">
    <property type="term" value="P:cell division"/>
    <property type="evidence" value="ECO:0007669"/>
    <property type="project" value="UniProtKB-KW"/>
</dbReference>
<feature type="domain" description="SPOR" evidence="2">
    <location>
        <begin position="34"/>
        <end position="110"/>
    </location>
</feature>
<proteinExistence type="predicted"/>
<dbReference type="Gene3D" id="3.30.70.1070">
    <property type="entry name" value="Sporulation related repeat"/>
    <property type="match status" value="1"/>
</dbReference>
<sequence>MEQNAPILDLNKNKETKSPEVAPIAPTPIVQKDTAKEGNFTLVVASAIPSDNAEAFVQKLKANGFPDAESYTRKKMVRVIYGHYATQEEAQDSLQRLRDNEIFEDAWVLKTK</sequence>
<evidence type="ECO:0000259" key="2">
    <source>
        <dbReference type="PROSITE" id="PS51724"/>
    </source>
</evidence>
<dbReference type="SUPFAM" id="SSF110997">
    <property type="entry name" value="Sporulation related repeat"/>
    <property type="match status" value="1"/>
</dbReference>
<evidence type="ECO:0000313" key="3">
    <source>
        <dbReference type="EMBL" id="EJX04195.1"/>
    </source>
</evidence>
<dbReference type="InterPro" id="IPR036680">
    <property type="entry name" value="SPOR-like_sf"/>
</dbReference>
<comment type="caution">
    <text evidence="3">The sequence shown here is derived from an EMBL/GenBank/DDBJ whole genome shotgun (WGS) entry which is preliminary data.</text>
</comment>
<keyword evidence="3" id="KW-0131">Cell cycle</keyword>
<evidence type="ECO:0000256" key="1">
    <source>
        <dbReference type="SAM" id="MobiDB-lite"/>
    </source>
</evidence>
<dbReference type="Pfam" id="PF05036">
    <property type="entry name" value="SPOR"/>
    <property type="match status" value="1"/>
</dbReference>